<name>A0A6N0NW10_9CREN</name>
<evidence type="ECO:0000313" key="7">
    <source>
        <dbReference type="EMBL" id="QKR01036.1"/>
    </source>
</evidence>
<dbReference type="CDD" id="cd04181">
    <property type="entry name" value="NTP_transferase"/>
    <property type="match status" value="1"/>
</dbReference>
<dbReference type="EC" id="2.7.7.9" evidence="2"/>
<dbReference type="AlphaFoldDB" id="A0A6N0NW10"/>
<dbReference type="InterPro" id="IPR005771">
    <property type="entry name" value="GalU_uridylyltTrfase_bac/arc"/>
</dbReference>
<organism evidence="7 8">
    <name type="scientific">Metallosphaera tengchongensis</name>
    <dbReference type="NCBI Taxonomy" id="1532350"/>
    <lineage>
        <taxon>Archaea</taxon>
        <taxon>Thermoproteota</taxon>
        <taxon>Thermoprotei</taxon>
        <taxon>Sulfolobales</taxon>
        <taxon>Sulfolobaceae</taxon>
        <taxon>Metallosphaera</taxon>
    </lineage>
</organism>
<accession>A0A6N0NW10</accession>
<keyword evidence="8" id="KW-1185">Reference proteome</keyword>
<keyword evidence="4" id="KW-0548">Nucleotidyltransferase</keyword>
<dbReference type="EMBL" id="CP049074">
    <property type="protein sequence ID" value="QKR01036.1"/>
    <property type="molecule type" value="Genomic_DNA"/>
</dbReference>
<dbReference type="GO" id="GO:0003983">
    <property type="term" value="F:UTP:glucose-1-phosphate uridylyltransferase activity"/>
    <property type="evidence" value="ECO:0007669"/>
    <property type="project" value="UniProtKB-EC"/>
</dbReference>
<dbReference type="SUPFAM" id="SSF53448">
    <property type="entry name" value="Nucleotide-diphospho-sugar transferases"/>
    <property type="match status" value="1"/>
</dbReference>
<dbReference type="GeneID" id="55641556"/>
<sequence>MVKKGVITAAGKGSRMKYITSVLPKALLPLFRKEDGKFVMRPIIDLILESLSGVGADKYCVVVGNQGKLLVDYLSERGVTFVTQHYPKGFGDAVLRAEDFVGSDPFFVHADDGVLTGGYKEAAEVFDQYAPDGVLLIREVNNPQRYGVVEVKELGEINNHKLLKVERAEEKPKVPRSNLGISAVYIFSHKIMGALKEISITEGELELTYGIQRLIEQGGEVYAVLLKNERWLNVGDPDSYFKALEFTYGKIS</sequence>
<dbReference type="GO" id="GO:0006011">
    <property type="term" value="P:UDP-alpha-D-glucose metabolic process"/>
    <property type="evidence" value="ECO:0007669"/>
    <property type="project" value="InterPro"/>
</dbReference>
<evidence type="ECO:0000256" key="3">
    <source>
        <dbReference type="ARBA" id="ARBA00022679"/>
    </source>
</evidence>
<keyword evidence="3 7" id="KW-0808">Transferase</keyword>
<feature type="domain" description="Nucleotidyl transferase" evidence="6">
    <location>
        <begin position="4"/>
        <end position="246"/>
    </location>
</feature>
<evidence type="ECO:0000256" key="5">
    <source>
        <dbReference type="ARBA" id="ARBA00048128"/>
    </source>
</evidence>
<proteinExistence type="inferred from homology"/>
<dbReference type="Proteomes" id="UP000509301">
    <property type="component" value="Chromosome"/>
</dbReference>
<protein>
    <recommendedName>
        <fullName evidence="2">UTP--glucose-1-phosphate uridylyltransferase</fullName>
        <ecNumber evidence="2">2.7.7.9</ecNumber>
    </recommendedName>
</protein>
<comment type="catalytic activity">
    <reaction evidence="5">
        <text>alpha-D-glucose 1-phosphate + UTP + H(+) = UDP-alpha-D-glucose + diphosphate</text>
        <dbReference type="Rhea" id="RHEA:19889"/>
        <dbReference type="ChEBI" id="CHEBI:15378"/>
        <dbReference type="ChEBI" id="CHEBI:33019"/>
        <dbReference type="ChEBI" id="CHEBI:46398"/>
        <dbReference type="ChEBI" id="CHEBI:58601"/>
        <dbReference type="ChEBI" id="CHEBI:58885"/>
        <dbReference type="EC" id="2.7.7.9"/>
    </reaction>
</comment>
<dbReference type="OrthoDB" id="15372at2157"/>
<dbReference type="InterPro" id="IPR029044">
    <property type="entry name" value="Nucleotide-diphossugar_trans"/>
</dbReference>
<evidence type="ECO:0000256" key="2">
    <source>
        <dbReference type="ARBA" id="ARBA00012415"/>
    </source>
</evidence>
<reference evidence="7 8" key="1">
    <citation type="submission" date="2020-02" db="EMBL/GenBank/DDBJ databases">
        <title>Comparative genome analysis reveals the metabolism and evolution of the thermophilic archaeal genus Metallosphaera.</title>
        <authorList>
            <person name="Jiang C."/>
        </authorList>
    </citation>
    <scope>NUCLEOTIDE SEQUENCE [LARGE SCALE GENOMIC DNA]</scope>
    <source>
        <strain evidence="7 8">Ric-A</strain>
    </source>
</reference>
<dbReference type="PANTHER" id="PTHR43197">
    <property type="entry name" value="UTP--GLUCOSE-1-PHOSPHATE URIDYLYLTRANSFERASE"/>
    <property type="match status" value="1"/>
</dbReference>
<comment type="similarity">
    <text evidence="1">Belongs to the UDPGP type 2 family.</text>
</comment>
<evidence type="ECO:0000256" key="1">
    <source>
        <dbReference type="ARBA" id="ARBA00006890"/>
    </source>
</evidence>
<dbReference type="KEGG" id="mten:GWK48_06360"/>
<gene>
    <name evidence="7" type="ORF">GWK48_06360</name>
</gene>
<evidence type="ECO:0000256" key="4">
    <source>
        <dbReference type="ARBA" id="ARBA00022695"/>
    </source>
</evidence>
<dbReference type="Pfam" id="PF00483">
    <property type="entry name" value="NTP_transferase"/>
    <property type="match status" value="1"/>
</dbReference>
<evidence type="ECO:0000313" key="8">
    <source>
        <dbReference type="Proteomes" id="UP000509301"/>
    </source>
</evidence>
<evidence type="ECO:0000259" key="6">
    <source>
        <dbReference type="Pfam" id="PF00483"/>
    </source>
</evidence>
<dbReference type="PANTHER" id="PTHR43197:SF1">
    <property type="entry name" value="UTP--GLUCOSE-1-PHOSPHATE URIDYLYLTRANSFERASE"/>
    <property type="match status" value="1"/>
</dbReference>
<dbReference type="Gene3D" id="3.90.550.10">
    <property type="entry name" value="Spore Coat Polysaccharide Biosynthesis Protein SpsA, Chain A"/>
    <property type="match status" value="1"/>
</dbReference>
<dbReference type="InterPro" id="IPR005835">
    <property type="entry name" value="NTP_transferase_dom"/>
</dbReference>
<dbReference type="RefSeq" id="WP_174632604.1">
    <property type="nucleotide sequence ID" value="NZ_CP049074.1"/>
</dbReference>